<dbReference type="PRINTS" id="PR00506">
    <property type="entry name" value="D21N6MTFRASE"/>
</dbReference>
<dbReference type="PROSITE" id="PS00092">
    <property type="entry name" value="N6_MTASE"/>
    <property type="match status" value="1"/>
</dbReference>
<dbReference type="InterPro" id="IPR029063">
    <property type="entry name" value="SAM-dependent_MTases_sf"/>
</dbReference>
<evidence type="ECO:0000256" key="2">
    <source>
        <dbReference type="ARBA" id="ARBA00022603"/>
    </source>
</evidence>
<dbReference type="GO" id="GO:0008170">
    <property type="term" value="F:N-methyltransferase activity"/>
    <property type="evidence" value="ECO:0007669"/>
    <property type="project" value="InterPro"/>
</dbReference>
<proteinExistence type="inferred from homology"/>
<keyword evidence="2" id="KW-0489">Methyltransferase</keyword>
<evidence type="ECO:0000313" key="8">
    <source>
        <dbReference type="Proteomes" id="UP000475765"/>
    </source>
</evidence>
<sequence>MPSLNWIGKDAVIKHHKEIPFHLLQQVDKYSFGDLSSNNLLINADNIMALKALLPHYAGKIKCIYIDPPYNTGNEHWVYNDNVNSKEITEWLGKVVGKELEDLSRHDKWLCMMYPRLLLAREFLTEDGIIFISIDDNEQPLLRIIMDEIFHAKNMLANFIWQTEGNFDNQAKVKICHEYILAYCKDISSFPAPPVIDPNIKDNSKLFKQYIRNTVVKNGPKNPVSEIALPAGFPAEFKSGVISKRDDVWPHYESDLIIEDYKLQVAVKAKSGWSSKKILQEFIDSDFEVVKDSKGQETKFVLTKTGAIEGIKKRSSSQSHVISVLREVGSTQQASAYLDSIGMKFDYPKPVGLIKYLLSMIGEKNFTVLDFFGGSGTTAQAVMELNHKDNGNRQYIVIEWDNNVCLNIAAKRLSNEINKANVEDSNLVNFEQKLGFKYLTLGPTLFNEHNLVNENVQFEQLARHIYYMETGNALSISLDNTPTSFLGVENGLGVYLLYNNENPVESLPLTIESLRSLPKYEGPKVVYGTTCKLSSTRLQQEQITFKQIPYEVKVK</sequence>
<dbReference type="SUPFAM" id="SSF53335">
    <property type="entry name" value="S-adenosyl-L-methionine-dependent methyltransferases"/>
    <property type="match status" value="1"/>
</dbReference>
<evidence type="ECO:0000256" key="4">
    <source>
        <dbReference type="ARBA" id="ARBA00022691"/>
    </source>
</evidence>
<dbReference type="Pfam" id="PF01555">
    <property type="entry name" value="N6_N4_Mtase"/>
    <property type="match status" value="1"/>
</dbReference>
<dbReference type="InterPro" id="IPR002295">
    <property type="entry name" value="N4/N6-MTase_EcoPI_Mod-like"/>
</dbReference>
<evidence type="ECO:0000313" key="7">
    <source>
        <dbReference type="EMBL" id="KAB2399538.1"/>
    </source>
</evidence>
<feature type="domain" description="DNA methylase N-4/N-6" evidence="6">
    <location>
        <begin position="61"/>
        <end position="405"/>
    </location>
</feature>
<dbReference type="EMBL" id="WBPP01000007">
    <property type="protein sequence ID" value="KAB2399538.1"/>
    <property type="molecule type" value="Genomic_DNA"/>
</dbReference>
<dbReference type="InterPro" id="IPR002052">
    <property type="entry name" value="DNA_methylase_N6_adenine_CS"/>
</dbReference>
<name>A0A9W7UYW7_BACCE</name>
<dbReference type="Gene3D" id="3.40.50.150">
    <property type="entry name" value="Vaccinia Virus protein VP39"/>
    <property type="match status" value="1"/>
</dbReference>
<protein>
    <submittedName>
        <fullName evidence="7">Site-specific DNA-methyltransferase</fullName>
    </submittedName>
</protein>
<dbReference type="GO" id="GO:0009307">
    <property type="term" value="P:DNA restriction-modification system"/>
    <property type="evidence" value="ECO:0007669"/>
    <property type="project" value="UniProtKB-KW"/>
</dbReference>
<dbReference type="PIRSF" id="PIRSF015855">
    <property type="entry name" value="TypeIII_Mtase_mKpnI"/>
    <property type="match status" value="1"/>
</dbReference>
<evidence type="ECO:0000256" key="5">
    <source>
        <dbReference type="ARBA" id="ARBA00022747"/>
    </source>
</evidence>
<comment type="similarity">
    <text evidence="1">Belongs to the N(4)/N(6)-methyltransferase family.</text>
</comment>
<gene>
    <name evidence="7" type="ORF">F8172_04130</name>
</gene>
<keyword evidence="4" id="KW-0949">S-adenosyl-L-methionine</keyword>
<accession>A0A9W7UYW7</accession>
<organism evidence="7 8">
    <name type="scientific">Bacillus cereus</name>
    <dbReference type="NCBI Taxonomy" id="1396"/>
    <lineage>
        <taxon>Bacteria</taxon>
        <taxon>Bacillati</taxon>
        <taxon>Bacillota</taxon>
        <taxon>Bacilli</taxon>
        <taxon>Bacillales</taxon>
        <taxon>Bacillaceae</taxon>
        <taxon>Bacillus</taxon>
        <taxon>Bacillus cereus group</taxon>
    </lineage>
</organism>
<dbReference type="AlphaFoldDB" id="A0A9W7UYW7"/>
<reference evidence="7 8" key="1">
    <citation type="submission" date="2019-10" db="EMBL/GenBank/DDBJ databases">
        <title>Bacillus from the desert of Cuatro Cinegas, Coahuila.</title>
        <authorList>
            <person name="Olmedo-Alvarez G."/>
            <person name="Saldana S."/>
            <person name="Barcelo D."/>
        </authorList>
    </citation>
    <scope>NUCLEOTIDE SEQUENCE [LARGE SCALE GENOMIC DNA]</scope>
    <source>
        <strain evidence="7 8">CH417_13T</strain>
    </source>
</reference>
<comment type="caution">
    <text evidence="7">The sequence shown here is derived from an EMBL/GenBank/DDBJ whole genome shotgun (WGS) entry which is preliminary data.</text>
</comment>
<dbReference type="InterPro" id="IPR002941">
    <property type="entry name" value="DNA_methylase_N4/N6"/>
</dbReference>
<evidence type="ECO:0000259" key="6">
    <source>
        <dbReference type="Pfam" id="PF01555"/>
    </source>
</evidence>
<dbReference type="GO" id="GO:0032259">
    <property type="term" value="P:methylation"/>
    <property type="evidence" value="ECO:0007669"/>
    <property type="project" value="UniProtKB-KW"/>
</dbReference>
<dbReference type="GO" id="GO:0003677">
    <property type="term" value="F:DNA binding"/>
    <property type="evidence" value="ECO:0007669"/>
    <property type="project" value="InterPro"/>
</dbReference>
<dbReference type="RefSeq" id="WP_151522865.1">
    <property type="nucleotide sequence ID" value="NZ_WBPL01000010.1"/>
</dbReference>
<dbReference type="Proteomes" id="UP000475765">
    <property type="component" value="Unassembled WGS sequence"/>
</dbReference>
<keyword evidence="3" id="KW-0808">Transferase</keyword>
<evidence type="ECO:0000256" key="1">
    <source>
        <dbReference type="ARBA" id="ARBA00006594"/>
    </source>
</evidence>
<evidence type="ECO:0000256" key="3">
    <source>
        <dbReference type="ARBA" id="ARBA00022679"/>
    </source>
</evidence>
<keyword evidence="5" id="KW-0680">Restriction system</keyword>